<dbReference type="OrthoDB" id="9815245at2"/>
<dbReference type="CDD" id="cd12797">
    <property type="entry name" value="M23_peptidase"/>
    <property type="match status" value="1"/>
</dbReference>
<dbReference type="Pfam" id="PF01551">
    <property type="entry name" value="Peptidase_M23"/>
    <property type="match status" value="1"/>
</dbReference>
<dbReference type="PANTHER" id="PTHR21666:SF270">
    <property type="entry name" value="MUREIN HYDROLASE ACTIVATOR ENVC"/>
    <property type="match status" value="1"/>
</dbReference>
<dbReference type="InterPro" id="IPR050570">
    <property type="entry name" value="Cell_wall_metabolism_enzyme"/>
</dbReference>
<keyword evidence="4" id="KW-1185">Reference proteome</keyword>
<dbReference type="InterPro" id="IPR016047">
    <property type="entry name" value="M23ase_b-sheet_dom"/>
</dbReference>
<evidence type="ECO:0000256" key="1">
    <source>
        <dbReference type="SAM" id="SignalP"/>
    </source>
</evidence>
<organism evidence="3 4">
    <name type="scientific">Acinetobacter apis</name>
    <dbReference type="NCBI Taxonomy" id="1229165"/>
    <lineage>
        <taxon>Bacteria</taxon>
        <taxon>Pseudomonadati</taxon>
        <taxon>Pseudomonadota</taxon>
        <taxon>Gammaproteobacteria</taxon>
        <taxon>Moraxellales</taxon>
        <taxon>Moraxellaceae</taxon>
        <taxon>Acinetobacter</taxon>
    </lineage>
</organism>
<feature type="chain" id="PRO_5012148916" evidence="1">
    <location>
        <begin position="20"/>
        <end position="221"/>
    </location>
</feature>
<dbReference type="RefSeq" id="WP_088823608.1">
    <property type="nucleotide sequence ID" value="NZ_FZLN01000002.1"/>
</dbReference>
<dbReference type="Proteomes" id="UP000243463">
    <property type="component" value="Unassembled WGS sequence"/>
</dbReference>
<dbReference type="GO" id="GO:0004222">
    <property type="term" value="F:metalloendopeptidase activity"/>
    <property type="evidence" value="ECO:0007669"/>
    <property type="project" value="TreeGrafter"/>
</dbReference>
<keyword evidence="1" id="KW-0732">Signal</keyword>
<reference evidence="4" key="1">
    <citation type="submission" date="2017-06" db="EMBL/GenBank/DDBJ databases">
        <authorList>
            <person name="Varghese N."/>
            <person name="Submissions S."/>
        </authorList>
    </citation>
    <scope>NUCLEOTIDE SEQUENCE [LARGE SCALE GENOMIC DNA]</scope>
    <source>
        <strain evidence="4">ANC 5114</strain>
    </source>
</reference>
<dbReference type="EMBL" id="FZLN01000002">
    <property type="protein sequence ID" value="SNQ29560.1"/>
    <property type="molecule type" value="Genomic_DNA"/>
</dbReference>
<name>A0A217EHA3_9GAMM</name>
<feature type="domain" description="M23ase beta-sheet core" evidence="2">
    <location>
        <begin position="119"/>
        <end position="213"/>
    </location>
</feature>
<dbReference type="AlphaFoldDB" id="A0A217EHA3"/>
<gene>
    <name evidence="3" type="ORF">SAMN05444584_1519</name>
</gene>
<dbReference type="Gene3D" id="2.70.70.10">
    <property type="entry name" value="Glucose Permease (Domain IIA)"/>
    <property type="match status" value="1"/>
</dbReference>
<proteinExistence type="predicted"/>
<sequence length="221" mass="23961">MQRILFAALSLFVSTASFADLIETTNSQPREISVDRLTKTLSAGSYDEQENGRVSTERTTNITLRNTKSNTTEQTLTATKKYTTSSNGIMSWLTKNPLPDAVRVSSHFGERIMFGKKEGHTGIDLAAPTGTSIYASGSGIVVRSGWVTGYGQLVEINHGNGYLTRYGHASRILVKVGDRIQAGTEIAKVGCTGRCTGAHLHYEIVADGKRKNPSTYLAMLP</sequence>
<evidence type="ECO:0000259" key="2">
    <source>
        <dbReference type="Pfam" id="PF01551"/>
    </source>
</evidence>
<dbReference type="PANTHER" id="PTHR21666">
    <property type="entry name" value="PEPTIDASE-RELATED"/>
    <property type="match status" value="1"/>
</dbReference>
<accession>A0A217EHA3</accession>
<feature type="signal peptide" evidence="1">
    <location>
        <begin position="1"/>
        <end position="19"/>
    </location>
</feature>
<evidence type="ECO:0000313" key="4">
    <source>
        <dbReference type="Proteomes" id="UP000243463"/>
    </source>
</evidence>
<evidence type="ECO:0000313" key="3">
    <source>
        <dbReference type="EMBL" id="SNQ29560.1"/>
    </source>
</evidence>
<dbReference type="InterPro" id="IPR011055">
    <property type="entry name" value="Dup_hybrid_motif"/>
</dbReference>
<protein>
    <submittedName>
        <fullName evidence="3">Peptidase family M23</fullName>
    </submittedName>
</protein>
<dbReference type="SUPFAM" id="SSF51261">
    <property type="entry name" value="Duplicated hybrid motif"/>
    <property type="match status" value="1"/>
</dbReference>